<gene>
    <name evidence="9" type="ORF">BCR38DRAFT_429387</name>
</gene>
<evidence type="ECO:0000256" key="3">
    <source>
        <dbReference type="ARBA" id="ARBA00022692"/>
    </source>
</evidence>
<dbReference type="STRING" id="1141098.A0A1Y2E466"/>
<dbReference type="GO" id="GO:0006888">
    <property type="term" value="P:endoplasmic reticulum to Golgi vesicle-mediated transport"/>
    <property type="evidence" value="ECO:0007669"/>
    <property type="project" value="EnsemblFungi"/>
</dbReference>
<evidence type="ECO:0000256" key="5">
    <source>
        <dbReference type="ARBA" id="ARBA00022989"/>
    </source>
</evidence>
<evidence type="ECO:0000313" key="10">
    <source>
        <dbReference type="Proteomes" id="UP000193689"/>
    </source>
</evidence>
<dbReference type="Proteomes" id="UP000193689">
    <property type="component" value="Unassembled WGS sequence"/>
</dbReference>
<evidence type="ECO:0000256" key="7">
    <source>
        <dbReference type="ARBA" id="ARBA00024203"/>
    </source>
</evidence>
<keyword evidence="3 8" id="KW-0812">Transmembrane</keyword>
<keyword evidence="5 8" id="KW-1133">Transmembrane helix</keyword>
<dbReference type="PANTHER" id="PTHR15858">
    <property type="entry name" value="IMMEDIATE EARLY RESPONSE 3-INTERACTING PROTEIN 1"/>
    <property type="match status" value="1"/>
</dbReference>
<dbReference type="PANTHER" id="PTHR15858:SF0">
    <property type="entry name" value="IMMEDIATE EARLY RESPONSE 3-INTERACTING PROTEIN 1"/>
    <property type="match status" value="1"/>
</dbReference>
<dbReference type="Pfam" id="PF08571">
    <property type="entry name" value="Yos1"/>
    <property type="match status" value="1"/>
</dbReference>
<comment type="caution">
    <text evidence="9">The sequence shown here is derived from an EMBL/GenBank/DDBJ whole genome shotgun (WGS) entry which is preliminary data.</text>
</comment>
<dbReference type="AlphaFoldDB" id="A0A1Y2E466"/>
<evidence type="ECO:0000256" key="1">
    <source>
        <dbReference type="ARBA" id="ARBA00004370"/>
    </source>
</evidence>
<protein>
    <submittedName>
        <fullName evidence="9">Yos1-like protein</fullName>
    </submittedName>
</protein>
<dbReference type="FunCoup" id="A0A1Y2E466">
    <property type="interactions" value="259"/>
</dbReference>
<dbReference type="OrthoDB" id="15356at2759"/>
<dbReference type="RefSeq" id="XP_040717108.1">
    <property type="nucleotide sequence ID" value="XM_040859963.1"/>
</dbReference>
<keyword evidence="10" id="KW-1185">Reference proteome</keyword>
<evidence type="ECO:0000313" key="9">
    <source>
        <dbReference type="EMBL" id="ORY66144.1"/>
    </source>
</evidence>
<proteinExistence type="inferred from homology"/>
<evidence type="ECO:0000256" key="2">
    <source>
        <dbReference type="ARBA" id="ARBA00022448"/>
    </source>
</evidence>
<dbReference type="EMBL" id="MCFJ01000005">
    <property type="protein sequence ID" value="ORY66144.1"/>
    <property type="molecule type" value="Genomic_DNA"/>
</dbReference>
<dbReference type="GO" id="GO:0015031">
    <property type="term" value="P:protein transport"/>
    <property type="evidence" value="ECO:0007669"/>
    <property type="project" value="UniProtKB-KW"/>
</dbReference>
<dbReference type="InParanoid" id="A0A1Y2E466"/>
<keyword evidence="2" id="KW-0813">Transport</keyword>
<dbReference type="GO" id="GO:0030134">
    <property type="term" value="C:COPII-coated ER to Golgi transport vesicle"/>
    <property type="evidence" value="ECO:0007669"/>
    <property type="project" value="EnsemblFungi"/>
</dbReference>
<feature type="transmembrane region" description="Helical" evidence="8">
    <location>
        <begin position="6"/>
        <end position="24"/>
    </location>
</feature>
<reference evidence="9 10" key="1">
    <citation type="submission" date="2016-07" db="EMBL/GenBank/DDBJ databases">
        <title>Pervasive Adenine N6-methylation of Active Genes in Fungi.</title>
        <authorList>
            <consortium name="DOE Joint Genome Institute"/>
            <person name="Mondo S.J."/>
            <person name="Dannebaum R.O."/>
            <person name="Kuo R.C."/>
            <person name="Labutti K."/>
            <person name="Haridas S."/>
            <person name="Kuo A."/>
            <person name="Salamov A."/>
            <person name="Ahrendt S.R."/>
            <person name="Lipzen A."/>
            <person name="Sullivan W."/>
            <person name="Andreopoulos W.B."/>
            <person name="Clum A."/>
            <person name="Lindquist E."/>
            <person name="Daum C."/>
            <person name="Ramamoorthy G.K."/>
            <person name="Gryganskyi A."/>
            <person name="Culley D."/>
            <person name="Magnuson J.K."/>
            <person name="James T.Y."/>
            <person name="O'Malley M.A."/>
            <person name="Stajich J.E."/>
            <person name="Spatafora J.W."/>
            <person name="Visel A."/>
            <person name="Grigoriev I.V."/>
        </authorList>
    </citation>
    <scope>NUCLEOTIDE SEQUENCE [LARGE SCALE GENOMIC DNA]</scope>
    <source>
        <strain evidence="9 10">CBS 129021</strain>
    </source>
</reference>
<evidence type="ECO:0000256" key="4">
    <source>
        <dbReference type="ARBA" id="ARBA00022927"/>
    </source>
</evidence>
<dbReference type="GO" id="GO:0005789">
    <property type="term" value="C:endoplasmic reticulum membrane"/>
    <property type="evidence" value="ECO:0007669"/>
    <property type="project" value="EnsemblFungi"/>
</dbReference>
<dbReference type="GeneID" id="63776175"/>
<comment type="similarity">
    <text evidence="7">Belongs to the YOS1 family.</text>
</comment>
<evidence type="ECO:0000256" key="6">
    <source>
        <dbReference type="ARBA" id="ARBA00023136"/>
    </source>
</evidence>
<name>A0A1Y2E466_9PEZI</name>
<evidence type="ECO:0000256" key="8">
    <source>
        <dbReference type="SAM" id="Phobius"/>
    </source>
</evidence>
<dbReference type="GO" id="GO:0000139">
    <property type="term" value="C:Golgi membrane"/>
    <property type="evidence" value="ECO:0007669"/>
    <property type="project" value="EnsemblFungi"/>
</dbReference>
<accession>A0A1Y2E466</accession>
<sequence>MALLFGFGNLIYTCVLLINAIAVLSEDRFLARIGYSSSTYDPAFGAGAEAQSMKGKVVNLISSVRTLTRIPLIAVNVVIILYELVFG</sequence>
<comment type="subcellular location">
    <subcellularLocation>
        <location evidence="1">Membrane</location>
    </subcellularLocation>
</comment>
<organism evidence="9 10">
    <name type="scientific">Pseudomassariella vexata</name>
    <dbReference type="NCBI Taxonomy" id="1141098"/>
    <lineage>
        <taxon>Eukaryota</taxon>
        <taxon>Fungi</taxon>
        <taxon>Dikarya</taxon>
        <taxon>Ascomycota</taxon>
        <taxon>Pezizomycotina</taxon>
        <taxon>Sordariomycetes</taxon>
        <taxon>Xylariomycetidae</taxon>
        <taxon>Amphisphaeriales</taxon>
        <taxon>Pseudomassariaceae</taxon>
        <taxon>Pseudomassariella</taxon>
    </lineage>
</organism>
<keyword evidence="6 8" id="KW-0472">Membrane</keyword>
<keyword evidence="4" id="KW-0653">Protein transport</keyword>
<dbReference type="InterPro" id="IPR013880">
    <property type="entry name" value="Yos1"/>
</dbReference>
<feature type="transmembrane region" description="Helical" evidence="8">
    <location>
        <begin position="66"/>
        <end position="85"/>
    </location>
</feature>